<feature type="region of interest" description="Disordered" evidence="13">
    <location>
        <begin position="168"/>
        <end position="209"/>
    </location>
</feature>
<dbReference type="EMBL" id="OX597827">
    <property type="protein sequence ID" value="CAI9733459.1"/>
    <property type="molecule type" value="Genomic_DNA"/>
</dbReference>
<dbReference type="CDD" id="cd11304">
    <property type="entry name" value="Cadherin_repeat"/>
    <property type="match status" value="1"/>
</dbReference>
<dbReference type="InterPro" id="IPR050174">
    <property type="entry name" value="Protocadherin/Cadherin-CA"/>
</dbReference>
<keyword evidence="16" id="KW-1185">Reference proteome</keyword>
<evidence type="ECO:0000256" key="9">
    <source>
        <dbReference type="ARBA" id="ARBA00023136"/>
    </source>
</evidence>
<protein>
    <submittedName>
        <fullName evidence="15">Protocadherin beta-15-like</fullName>
    </submittedName>
</protein>
<evidence type="ECO:0000256" key="8">
    <source>
        <dbReference type="ARBA" id="ARBA00022989"/>
    </source>
</evidence>
<dbReference type="PRINTS" id="PR00205">
    <property type="entry name" value="CADHERIN"/>
</dbReference>
<keyword evidence="2" id="KW-0245">EGF-like domain</keyword>
<dbReference type="Proteomes" id="UP001162480">
    <property type="component" value="Chromosome 14"/>
</dbReference>
<dbReference type="InterPro" id="IPR020894">
    <property type="entry name" value="Cadherin_CS"/>
</dbReference>
<keyword evidence="11" id="KW-0325">Glycoprotein</keyword>
<evidence type="ECO:0000256" key="11">
    <source>
        <dbReference type="ARBA" id="ARBA00023180"/>
    </source>
</evidence>
<accession>A0AA36FDS0</accession>
<dbReference type="PROSITE" id="PS50268">
    <property type="entry name" value="CADHERIN_2"/>
    <property type="match status" value="1"/>
</dbReference>
<keyword evidence="4" id="KW-0732">Signal</keyword>
<evidence type="ECO:0000313" key="16">
    <source>
        <dbReference type="Proteomes" id="UP001162480"/>
    </source>
</evidence>
<dbReference type="PANTHER" id="PTHR24028:SF146">
    <property type="entry name" value="CADHERIN 96CB, ISOFORM D-RELATED"/>
    <property type="match status" value="1"/>
</dbReference>
<evidence type="ECO:0000256" key="4">
    <source>
        <dbReference type="ARBA" id="ARBA00022729"/>
    </source>
</evidence>
<dbReference type="Pfam" id="PF00028">
    <property type="entry name" value="Cadherin"/>
    <property type="match status" value="1"/>
</dbReference>
<keyword evidence="10" id="KW-1015">Disulfide bond</keyword>
<organism evidence="15 16">
    <name type="scientific">Octopus vulgaris</name>
    <name type="common">Common octopus</name>
    <dbReference type="NCBI Taxonomy" id="6645"/>
    <lineage>
        <taxon>Eukaryota</taxon>
        <taxon>Metazoa</taxon>
        <taxon>Spiralia</taxon>
        <taxon>Lophotrochozoa</taxon>
        <taxon>Mollusca</taxon>
        <taxon>Cephalopoda</taxon>
        <taxon>Coleoidea</taxon>
        <taxon>Octopodiformes</taxon>
        <taxon>Octopoda</taxon>
        <taxon>Incirrata</taxon>
        <taxon>Octopodidae</taxon>
        <taxon>Octopus</taxon>
    </lineage>
</organism>
<keyword evidence="5" id="KW-0677">Repeat</keyword>
<dbReference type="PANTHER" id="PTHR24028">
    <property type="entry name" value="CADHERIN-87A"/>
    <property type="match status" value="1"/>
</dbReference>
<keyword evidence="9" id="KW-0472">Membrane</keyword>
<evidence type="ECO:0000256" key="5">
    <source>
        <dbReference type="ARBA" id="ARBA00022737"/>
    </source>
</evidence>
<sequence>MESSLLKTKKQFSVKVTDVNDVEPHFTKETFQFLTYENQKVDFPIGFINATDPDLGDGGQLTYSIINDNNNDNIPFQLTKYGFFSTSQSIDREMKDIYKFKVLVKDNGTPSLNDTANIVIEILDKNDNAPYFTFPNNDPYNLDVHYHPHKETSHLFLSREGHISSNLSNYNSDTLTSQKDREASKSNGKTKPYDEIPAEPEYTNDNPVAATILKGQQIQDTYLQPT</sequence>
<name>A0AA36FDS0_OCTVU</name>
<evidence type="ECO:0000256" key="13">
    <source>
        <dbReference type="SAM" id="MobiDB-lite"/>
    </source>
</evidence>
<evidence type="ECO:0000256" key="6">
    <source>
        <dbReference type="ARBA" id="ARBA00022837"/>
    </source>
</evidence>
<reference evidence="15" key="1">
    <citation type="submission" date="2023-08" db="EMBL/GenBank/DDBJ databases">
        <authorList>
            <person name="Alioto T."/>
            <person name="Alioto T."/>
            <person name="Gomez Garrido J."/>
        </authorList>
    </citation>
    <scope>NUCLEOTIDE SEQUENCE</scope>
</reference>
<feature type="compositionally biased region" description="Polar residues" evidence="13">
    <location>
        <begin position="168"/>
        <end position="177"/>
    </location>
</feature>
<dbReference type="SUPFAM" id="SSF49313">
    <property type="entry name" value="Cadherin-like"/>
    <property type="match status" value="1"/>
</dbReference>
<keyword evidence="3" id="KW-0812">Transmembrane</keyword>
<evidence type="ECO:0000313" key="15">
    <source>
        <dbReference type="EMBL" id="CAI9733459.1"/>
    </source>
</evidence>
<feature type="domain" description="Cadherin" evidence="14">
    <location>
        <begin position="27"/>
        <end position="132"/>
    </location>
</feature>
<evidence type="ECO:0000256" key="3">
    <source>
        <dbReference type="ARBA" id="ARBA00022692"/>
    </source>
</evidence>
<dbReference type="GO" id="GO:0005509">
    <property type="term" value="F:calcium ion binding"/>
    <property type="evidence" value="ECO:0007669"/>
    <property type="project" value="UniProtKB-UniRule"/>
</dbReference>
<dbReference type="AlphaFoldDB" id="A0AA36FDS0"/>
<dbReference type="FunFam" id="2.60.40.60:FF:000037">
    <property type="entry name" value="FAT atypical cadherin 1"/>
    <property type="match status" value="1"/>
</dbReference>
<dbReference type="InterPro" id="IPR002126">
    <property type="entry name" value="Cadherin-like_dom"/>
</dbReference>
<keyword evidence="7" id="KW-0130">Cell adhesion</keyword>
<dbReference type="InterPro" id="IPR015919">
    <property type="entry name" value="Cadherin-like_sf"/>
</dbReference>
<keyword evidence="8" id="KW-1133">Transmembrane helix</keyword>
<dbReference type="PROSITE" id="PS00232">
    <property type="entry name" value="CADHERIN_1"/>
    <property type="match status" value="1"/>
</dbReference>
<dbReference type="GO" id="GO:0007156">
    <property type="term" value="P:homophilic cell adhesion via plasma membrane adhesion molecules"/>
    <property type="evidence" value="ECO:0007669"/>
    <property type="project" value="InterPro"/>
</dbReference>
<gene>
    <name evidence="15" type="ORF">OCTVUL_1B028413</name>
</gene>
<evidence type="ECO:0000256" key="10">
    <source>
        <dbReference type="ARBA" id="ARBA00023157"/>
    </source>
</evidence>
<keyword evidence="6 12" id="KW-0106">Calcium</keyword>
<evidence type="ECO:0000256" key="7">
    <source>
        <dbReference type="ARBA" id="ARBA00022889"/>
    </source>
</evidence>
<evidence type="ECO:0000256" key="12">
    <source>
        <dbReference type="PROSITE-ProRule" id="PRU00043"/>
    </source>
</evidence>
<dbReference type="SMART" id="SM00112">
    <property type="entry name" value="CA"/>
    <property type="match status" value="1"/>
</dbReference>
<evidence type="ECO:0000259" key="14">
    <source>
        <dbReference type="PROSITE" id="PS50268"/>
    </source>
</evidence>
<comment type="subcellular location">
    <subcellularLocation>
        <location evidence="1">Membrane</location>
        <topology evidence="1">Single-pass membrane protein</topology>
    </subcellularLocation>
</comment>
<evidence type="ECO:0000256" key="1">
    <source>
        <dbReference type="ARBA" id="ARBA00004167"/>
    </source>
</evidence>
<dbReference type="GO" id="GO:0005886">
    <property type="term" value="C:plasma membrane"/>
    <property type="evidence" value="ECO:0007669"/>
    <property type="project" value="InterPro"/>
</dbReference>
<proteinExistence type="predicted"/>
<evidence type="ECO:0000256" key="2">
    <source>
        <dbReference type="ARBA" id="ARBA00022536"/>
    </source>
</evidence>
<dbReference type="Gene3D" id="2.60.40.60">
    <property type="entry name" value="Cadherins"/>
    <property type="match status" value="1"/>
</dbReference>